<comment type="caution">
    <text evidence="2">The sequence shown here is derived from an EMBL/GenBank/DDBJ whole genome shotgun (WGS) entry which is preliminary data.</text>
</comment>
<accession>A0AB38CSN3</accession>
<dbReference type="Gene3D" id="3.90.320.10">
    <property type="match status" value="1"/>
</dbReference>
<evidence type="ECO:0000313" key="2">
    <source>
        <dbReference type="EMBL" id="SIA11955.1"/>
    </source>
</evidence>
<protein>
    <submittedName>
        <fullName evidence="2">Gp60 protein</fullName>
    </submittedName>
</protein>
<reference evidence="2 3" key="1">
    <citation type="submission" date="2016-11" db="EMBL/GenBank/DDBJ databases">
        <authorList>
            <consortium name="Pathogen Informatics"/>
        </authorList>
    </citation>
    <scope>NUCLEOTIDE SEQUENCE [LARGE SCALE GENOMIC DNA]</scope>
    <source>
        <strain evidence="2 3">104</strain>
    </source>
</reference>
<dbReference type="Proteomes" id="UP000185210">
    <property type="component" value="Unassembled WGS sequence"/>
</dbReference>
<organism evidence="2 3">
    <name type="scientific">Mycobacteroides abscessus subsp. abscessus</name>
    <dbReference type="NCBI Taxonomy" id="1185650"/>
    <lineage>
        <taxon>Bacteria</taxon>
        <taxon>Bacillati</taxon>
        <taxon>Actinomycetota</taxon>
        <taxon>Actinomycetes</taxon>
        <taxon>Mycobacteriales</taxon>
        <taxon>Mycobacteriaceae</taxon>
        <taxon>Mycobacteroides</taxon>
        <taxon>Mycobacteroides abscessus</taxon>
    </lineage>
</organism>
<sequence length="300" mass="33084">MSECIIQAEIPTADGLYSGIPDEVYHADRTSLSSSGARALLAPSSPEIFHHQQRQPPEPKPQYDFGHVAHKFVLGEGADICELDPAVHGLNKDGSPAKSPTATAMWQQASEEARQRGQIPMHIAEVAKAKAMAARVHEHPLAGPLLTDGTPELSGYWHDRETGVRLRFRPDWLPNPGRGRLIVVDYKTSSSAYPGHFARAAAEYGYHQQAPWYLDGLAACEIADDAAFLFVVQSKTAPYPITVVELKPEDIDLGRRRNRKAIDLYAQCVADDHWPGYGDHVHSVSLPSYATYQQEGELDQ</sequence>
<evidence type="ECO:0000259" key="1">
    <source>
        <dbReference type="Pfam" id="PF12684"/>
    </source>
</evidence>
<dbReference type="EMBL" id="FSHM01000001">
    <property type="protein sequence ID" value="SIA11955.1"/>
    <property type="molecule type" value="Genomic_DNA"/>
</dbReference>
<proteinExistence type="predicted"/>
<dbReference type="InterPro" id="IPR011604">
    <property type="entry name" value="PDDEXK-like_dom_sf"/>
</dbReference>
<dbReference type="AlphaFoldDB" id="A0AB38CSN3"/>
<feature type="domain" description="Putative exodeoxyribonuclease 8 PDDEXK-like" evidence="1">
    <location>
        <begin position="57"/>
        <end position="283"/>
    </location>
</feature>
<dbReference type="InterPro" id="IPR024432">
    <property type="entry name" value="Put_RecE_PDDEXK-like_dom"/>
</dbReference>
<name>A0AB38CSN3_9MYCO</name>
<evidence type="ECO:0000313" key="3">
    <source>
        <dbReference type="Proteomes" id="UP000185210"/>
    </source>
</evidence>
<dbReference type="RefSeq" id="WP_005123090.1">
    <property type="nucleotide sequence ID" value="NZ_CP065183.1"/>
</dbReference>
<gene>
    <name evidence="2" type="ORF">SAMEA2070301_00298</name>
</gene>
<dbReference type="Pfam" id="PF12684">
    <property type="entry name" value="DUF3799"/>
    <property type="match status" value="1"/>
</dbReference>